<proteinExistence type="predicted"/>
<dbReference type="AlphaFoldDB" id="A0A5C8PIR7"/>
<reference evidence="1 2" key="1">
    <citation type="submission" date="2019-06" db="EMBL/GenBank/DDBJ databases">
        <title>New taxonomy in bacterial strain CC-CFT640, isolated from vineyard.</title>
        <authorList>
            <person name="Lin S.-Y."/>
            <person name="Tsai C.-F."/>
            <person name="Young C.-C."/>
        </authorList>
    </citation>
    <scope>NUCLEOTIDE SEQUENCE [LARGE SCALE GENOMIC DNA]</scope>
    <source>
        <strain evidence="1 2">CC-CFT640</strain>
    </source>
</reference>
<dbReference type="EMBL" id="VDUZ01000026">
    <property type="protein sequence ID" value="TXL73267.1"/>
    <property type="molecule type" value="Genomic_DNA"/>
</dbReference>
<evidence type="ECO:0000313" key="2">
    <source>
        <dbReference type="Proteomes" id="UP000321638"/>
    </source>
</evidence>
<dbReference type="PROSITE" id="PS51257">
    <property type="entry name" value="PROKAR_LIPOPROTEIN"/>
    <property type="match status" value="1"/>
</dbReference>
<gene>
    <name evidence="1" type="ORF">FHP25_21510</name>
</gene>
<comment type="caution">
    <text evidence="1">The sequence shown here is derived from an EMBL/GenBank/DDBJ whole genome shotgun (WGS) entry which is preliminary data.</text>
</comment>
<name>A0A5C8PIR7_9HYPH</name>
<evidence type="ECO:0000313" key="1">
    <source>
        <dbReference type="EMBL" id="TXL73267.1"/>
    </source>
</evidence>
<dbReference type="Proteomes" id="UP000321638">
    <property type="component" value="Unassembled WGS sequence"/>
</dbReference>
<accession>A0A5C8PIR7</accession>
<sequence>MLRFIWALAALALGGCWYSSPISSRGHGWTAPTEPFVPPDKPLQAWRQRLVDRTWLYYSKYVFYTPADGRAFLWYAGEKRLFIGEWKLEKASRSTQLCFRYPGAATHPGSPRHGDEWLCGEAFFYLGGDPVNHPHESVAGDVFGLATRRDAPFVFTWDQSVTLAGLQARLRR</sequence>
<dbReference type="RefSeq" id="WP_147849037.1">
    <property type="nucleotide sequence ID" value="NZ_VDUZ01000026.1"/>
</dbReference>
<protein>
    <submittedName>
        <fullName evidence="1">Uncharacterized protein</fullName>
    </submittedName>
</protein>
<dbReference type="OrthoDB" id="7951041at2"/>
<keyword evidence="2" id="KW-1185">Reference proteome</keyword>
<organism evidence="1 2">
    <name type="scientific">Vineibacter terrae</name>
    <dbReference type="NCBI Taxonomy" id="2586908"/>
    <lineage>
        <taxon>Bacteria</taxon>
        <taxon>Pseudomonadati</taxon>
        <taxon>Pseudomonadota</taxon>
        <taxon>Alphaproteobacteria</taxon>
        <taxon>Hyphomicrobiales</taxon>
        <taxon>Vineibacter</taxon>
    </lineage>
</organism>